<dbReference type="Gene3D" id="3.30.160.60">
    <property type="entry name" value="Classic Zinc Finger"/>
    <property type="match status" value="1"/>
</dbReference>
<dbReference type="EMBL" id="JNSL01000040">
    <property type="protein sequence ID" value="KGA18645.1"/>
    <property type="molecule type" value="Genomic_DNA"/>
</dbReference>
<dbReference type="HAMAP" id="MF_02065">
    <property type="entry name" value="MltG"/>
    <property type="match status" value="1"/>
</dbReference>
<dbReference type="AlphaFoldDB" id="A0A094Q3D3"/>
<keyword evidence="4 7" id="KW-0472">Membrane</keyword>
<dbReference type="PANTHER" id="PTHR30518:SF2">
    <property type="entry name" value="ENDOLYTIC MUREIN TRANSGLYCOSYLASE"/>
    <property type="match status" value="1"/>
</dbReference>
<dbReference type="NCBIfam" id="TIGR00247">
    <property type="entry name" value="endolytic transglycosylase MltG"/>
    <property type="match status" value="1"/>
</dbReference>
<evidence type="ECO:0000256" key="3">
    <source>
        <dbReference type="ARBA" id="ARBA00022989"/>
    </source>
</evidence>
<evidence type="ECO:0000256" key="1">
    <source>
        <dbReference type="ARBA" id="ARBA00022475"/>
    </source>
</evidence>
<keyword evidence="5" id="KW-0456">Lyase</keyword>
<name>A0A094Q3D3_9ZZZZ</name>
<organism evidence="8">
    <name type="scientific">freshwater metagenome</name>
    <dbReference type="NCBI Taxonomy" id="449393"/>
    <lineage>
        <taxon>unclassified sequences</taxon>
        <taxon>metagenomes</taxon>
        <taxon>ecological metagenomes</taxon>
    </lineage>
</organism>
<dbReference type="PANTHER" id="PTHR30518">
    <property type="entry name" value="ENDOLYTIC MUREIN TRANSGLYCOSYLASE"/>
    <property type="match status" value="1"/>
</dbReference>
<dbReference type="InterPro" id="IPR003770">
    <property type="entry name" value="MLTG-like"/>
</dbReference>
<feature type="transmembrane region" description="Helical" evidence="7">
    <location>
        <begin position="52"/>
        <end position="74"/>
    </location>
</feature>
<keyword evidence="6" id="KW-0961">Cell wall biogenesis/degradation</keyword>
<sequence>MIDPLIKIRKTDDQPAENWYDDPWDSPDALHRSDQLEVDELPNDFRELSRPFLIVAAAVAVVTLFMGAIGWWYVHQVNPSGKGDPQSFTVLEGDTIASVSQRLADDGFVSSASVFSWYVSRKGGVELIPGYYTIAPKDHMGNIMAVLKTPPSATYQKVTFPEGYTISQMGARLAEKTLRLNADQFIAMANDPSIETPYRPEGQASLEGLLFPDTYQISNDQNEKQVVQQLAKQMVRVASQEGIDDSQAKVGLSPYKVLIVASMIEREAKVGADRAKIARVIYNRLEIKMLLQIDATLLYNAPADADFATLKAADTPYNTYINKGLPPTPIANPGRASIIAALNPAPNPAGTDPLCANVPKPCRYLYYVLSDKEGGHAFAATLEQHEANVETARQAGLLP</sequence>
<evidence type="ECO:0000256" key="2">
    <source>
        <dbReference type="ARBA" id="ARBA00022692"/>
    </source>
</evidence>
<dbReference type="Gene3D" id="3.30.1490.480">
    <property type="entry name" value="Endolytic murein transglycosylase"/>
    <property type="match status" value="1"/>
</dbReference>
<dbReference type="GO" id="GO:0016829">
    <property type="term" value="F:lyase activity"/>
    <property type="evidence" value="ECO:0007669"/>
    <property type="project" value="UniProtKB-KW"/>
</dbReference>
<keyword evidence="1" id="KW-1003">Cell membrane</keyword>
<evidence type="ECO:0000256" key="4">
    <source>
        <dbReference type="ARBA" id="ARBA00023136"/>
    </source>
</evidence>
<dbReference type="Pfam" id="PF02618">
    <property type="entry name" value="YceG"/>
    <property type="match status" value="1"/>
</dbReference>
<evidence type="ECO:0000256" key="6">
    <source>
        <dbReference type="ARBA" id="ARBA00023316"/>
    </source>
</evidence>
<gene>
    <name evidence="8" type="ORF">GM51_7905</name>
</gene>
<reference evidence="8" key="1">
    <citation type="submission" date="2014-06" db="EMBL/GenBank/DDBJ databases">
        <title>Key roles for freshwater Actinobacteria revealed by deep metagenomic sequencing.</title>
        <authorList>
            <person name="Ghai R."/>
            <person name="Mizuno C.M."/>
            <person name="Picazo A."/>
            <person name="Camacho A."/>
            <person name="Rodriguez-Valera F."/>
        </authorList>
    </citation>
    <scope>NUCLEOTIDE SEQUENCE</scope>
</reference>
<evidence type="ECO:0000313" key="8">
    <source>
        <dbReference type="EMBL" id="KGA18645.1"/>
    </source>
</evidence>
<evidence type="ECO:0000256" key="7">
    <source>
        <dbReference type="SAM" id="Phobius"/>
    </source>
</evidence>
<accession>A0A094Q3D3</accession>
<dbReference type="CDD" id="cd08010">
    <property type="entry name" value="MltG_like"/>
    <property type="match status" value="1"/>
</dbReference>
<keyword evidence="3 7" id="KW-1133">Transmembrane helix</keyword>
<comment type="caution">
    <text evidence="8">The sequence shown here is derived from an EMBL/GenBank/DDBJ whole genome shotgun (WGS) entry which is preliminary data.</text>
</comment>
<protein>
    <recommendedName>
        <fullName evidence="9">Aminodeoxychorismate lyase</fullName>
    </recommendedName>
</protein>
<keyword evidence="2 7" id="KW-0812">Transmembrane</keyword>
<dbReference type="GO" id="GO:0071555">
    <property type="term" value="P:cell wall organization"/>
    <property type="evidence" value="ECO:0007669"/>
    <property type="project" value="UniProtKB-KW"/>
</dbReference>
<evidence type="ECO:0000256" key="5">
    <source>
        <dbReference type="ARBA" id="ARBA00023239"/>
    </source>
</evidence>
<evidence type="ECO:0008006" key="9">
    <source>
        <dbReference type="Google" id="ProtNLM"/>
    </source>
</evidence>
<proteinExistence type="inferred from homology"/>